<keyword evidence="7" id="KW-0732">Signal</keyword>
<gene>
    <name evidence="9" type="primary">LOC109369126</name>
</gene>
<dbReference type="InterPro" id="IPR036388">
    <property type="entry name" value="WH-like_DNA-bd_sf"/>
</dbReference>
<evidence type="ECO:0000256" key="4">
    <source>
        <dbReference type="ARBA" id="ARBA00023242"/>
    </source>
</evidence>
<feature type="signal peptide" evidence="7">
    <location>
        <begin position="1"/>
        <end position="31"/>
    </location>
</feature>
<dbReference type="InParanoid" id="A0A803XWH4"/>
<feature type="region of interest" description="Disordered" evidence="6">
    <location>
        <begin position="240"/>
        <end position="270"/>
    </location>
</feature>
<dbReference type="Pfam" id="PF00447">
    <property type="entry name" value="HSF_DNA-bind"/>
    <property type="match status" value="1"/>
</dbReference>
<dbReference type="SMART" id="SM00415">
    <property type="entry name" value="HSF"/>
    <property type="match status" value="1"/>
</dbReference>
<feature type="compositionally biased region" description="Low complexity" evidence="6">
    <location>
        <begin position="247"/>
        <end position="270"/>
    </location>
</feature>
<reference evidence="9" key="2">
    <citation type="submission" date="2025-08" db="UniProtKB">
        <authorList>
            <consortium name="Ensembl"/>
        </authorList>
    </citation>
    <scope>IDENTIFICATION</scope>
</reference>
<reference evidence="9" key="3">
    <citation type="submission" date="2025-09" db="UniProtKB">
        <authorList>
            <consortium name="Ensembl"/>
        </authorList>
    </citation>
    <scope>IDENTIFICATION</scope>
</reference>
<comment type="subcellular location">
    <subcellularLocation>
        <location evidence="1">Nucleus</location>
    </subcellularLocation>
</comment>
<evidence type="ECO:0000256" key="1">
    <source>
        <dbReference type="ARBA" id="ARBA00004123"/>
    </source>
</evidence>
<dbReference type="InterPro" id="IPR036390">
    <property type="entry name" value="WH_DNA-bd_sf"/>
</dbReference>
<comment type="similarity">
    <text evidence="2 5">Belongs to the HSF family.</text>
</comment>
<evidence type="ECO:0000313" key="9">
    <source>
        <dbReference type="Ensembl" id="ENSMGAP00000023870.1"/>
    </source>
</evidence>
<proteinExistence type="inferred from homology"/>
<organism evidence="9 10">
    <name type="scientific">Meleagris gallopavo</name>
    <name type="common">Wild turkey</name>
    <dbReference type="NCBI Taxonomy" id="9103"/>
    <lineage>
        <taxon>Eukaryota</taxon>
        <taxon>Metazoa</taxon>
        <taxon>Chordata</taxon>
        <taxon>Craniata</taxon>
        <taxon>Vertebrata</taxon>
        <taxon>Euteleostomi</taxon>
        <taxon>Archelosauria</taxon>
        <taxon>Archosauria</taxon>
        <taxon>Dinosauria</taxon>
        <taxon>Saurischia</taxon>
        <taxon>Theropoda</taxon>
        <taxon>Coelurosauria</taxon>
        <taxon>Aves</taxon>
        <taxon>Neognathae</taxon>
        <taxon>Galloanserae</taxon>
        <taxon>Galliformes</taxon>
        <taxon>Phasianidae</taxon>
        <taxon>Meleagridinae</taxon>
        <taxon>Meleagris</taxon>
    </lineage>
</organism>
<evidence type="ECO:0000256" key="5">
    <source>
        <dbReference type="RuleBase" id="RU004020"/>
    </source>
</evidence>
<dbReference type="GeneTree" id="ENSGT00940000157452"/>
<dbReference type="AlphaFoldDB" id="A0A803XWH4"/>
<evidence type="ECO:0000313" key="10">
    <source>
        <dbReference type="Proteomes" id="UP000001645"/>
    </source>
</evidence>
<dbReference type="Ensembl" id="ENSMGAT00000036425.1">
    <property type="protein sequence ID" value="ENSMGAP00000023870.1"/>
    <property type="gene ID" value="ENSMGAG00000020169.1"/>
</dbReference>
<feature type="compositionally biased region" description="Low complexity" evidence="6">
    <location>
        <begin position="287"/>
        <end position="296"/>
    </location>
</feature>
<evidence type="ECO:0000256" key="2">
    <source>
        <dbReference type="ARBA" id="ARBA00006403"/>
    </source>
</evidence>
<dbReference type="GO" id="GO:0043565">
    <property type="term" value="F:sequence-specific DNA binding"/>
    <property type="evidence" value="ECO:0007669"/>
    <property type="project" value="InterPro"/>
</dbReference>
<dbReference type="GO" id="GO:0005634">
    <property type="term" value="C:nucleus"/>
    <property type="evidence" value="ECO:0007669"/>
    <property type="project" value="UniProtKB-SubCell"/>
</dbReference>
<sequence>MVTFVKVPLSAARVPLRFLLLLAGQALLAAGTVVDRNFCPGEKFTIPMETPSLETSGVSLPNTQSAVSASAAHRLRGKRAAADAALGPLQEEKTSPFSPGEVCAKRRCCGPSEKCSGKAHDMSSCSFLNHLRKVVESDGFQSIWWGDDGDFIVIEEPFFTTEVLARGGVFDVGNMKDFVRLLHHHGFYIVDADLPTSASRARFLAEGVSISTPSELLCYYHPYFKRDHLQCQRRFKRSVGARRRRPAASSQALAWKEGQQSSSLQSEMQSGAAAWAGSELPVSSCSAAPAAPAAADHSARPVPSGPFPPGLGPDSGAAGDGVARVYNLRSRKHCRRE</sequence>
<evidence type="ECO:0000259" key="8">
    <source>
        <dbReference type="SMART" id="SM00415"/>
    </source>
</evidence>
<dbReference type="GO" id="GO:0003700">
    <property type="term" value="F:DNA-binding transcription factor activity"/>
    <property type="evidence" value="ECO:0007669"/>
    <property type="project" value="InterPro"/>
</dbReference>
<protein>
    <recommendedName>
        <fullName evidence="8">HSF-type DNA-binding domain-containing protein</fullName>
    </recommendedName>
</protein>
<dbReference type="SUPFAM" id="SSF46785">
    <property type="entry name" value="Winged helix' DNA-binding domain"/>
    <property type="match status" value="1"/>
</dbReference>
<reference evidence="9 10" key="1">
    <citation type="journal article" date="2010" name="PLoS Biol.">
        <title>Multi-platform next-generation sequencing of the domestic turkey (Meleagris gallopavo): genome assembly and analysis.</title>
        <authorList>
            <person name="Dalloul R.A."/>
            <person name="Long J.A."/>
            <person name="Zimin A.V."/>
            <person name="Aslam L."/>
            <person name="Beal K."/>
            <person name="Blomberg L.A."/>
            <person name="Bouffard P."/>
            <person name="Burt D.W."/>
            <person name="Crasta O."/>
            <person name="Crooijmans R.P."/>
            <person name="Cooper K."/>
            <person name="Coulombe R.A."/>
            <person name="De S."/>
            <person name="Delany M.E."/>
            <person name="Dodgson J.B."/>
            <person name="Dong J.J."/>
            <person name="Evans C."/>
            <person name="Frederickson K.M."/>
            <person name="Flicek P."/>
            <person name="Florea L."/>
            <person name="Folkerts O."/>
            <person name="Groenen M.A."/>
            <person name="Harkins T.T."/>
            <person name="Herrero J."/>
            <person name="Hoffmann S."/>
            <person name="Megens H.J."/>
            <person name="Jiang A."/>
            <person name="de Jong P."/>
            <person name="Kaiser P."/>
            <person name="Kim H."/>
            <person name="Kim K.W."/>
            <person name="Kim S."/>
            <person name="Langenberger D."/>
            <person name="Lee M.K."/>
            <person name="Lee T."/>
            <person name="Mane S."/>
            <person name="Marcais G."/>
            <person name="Marz M."/>
            <person name="McElroy A.P."/>
            <person name="Modise T."/>
            <person name="Nefedov M."/>
            <person name="Notredame C."/>
            <person name="Paton I.R."/>
            <person name="Payne W.S."/>
            <person name="Pertea G."/>
            <person name="Prickett D."/>
            <person name="Puiu D."/>
            <person name="Qioa D."/>
            <person name="Raineri E."/>
            <person name="Ruffier M."/>
            <person name="Salzberg S.L."/>
            <person name="Schatz M.C."/>
            <person name="Scheuring C."/>
            <person name="Schmidt C.J."/>
            <person name="Schroeder S."/>
            <person name="Searle S.M."/>
            <person name="Smith E.J."/>
            <person name="Smith J."/>
            <person name="Sonstegard T.S."/>
            <person name="Stadler P.F."/>
            <person name="Tafer H."/>
            <person name="Tu Z.J."/>
            <person name="Van Tassell C.P."/>
            <person name="Vilella A.J."/>
            <person name="Williams K.P."/>
            <person name="Yorke J.A."/>
            <person name="Zhang L."/>
            <person name="Zhang H.B."/>
            <person name="Zhang X."/>
            <person name="Zhang Y."/>
            <person name="Reed K.M."/>
        </authorList>
    </citation>
    <scope>NUCLEOTIDE SEQUENCE [LARGE SCALE GENOMIC DNA]</scope>
</reference>
<evidence type="ECO:0000256" key="6">
    <source>
        <dbReference type="SAM" id="MobiDB-lite"/>
    </source>
</evidence>
<dbReference type="InterPro" id="IPR000232">
    <property type="entry name" value="HSF_DNA-bd"/>
</dbReference>
<feature type="region of interest" description="Disordered" evidence="6">
    <location>
        <begin position="287"/>
        <end position="337"/>
    </location>
</feature>
<keyword evidence="10" id="KW-1185">Reference proteome</keyword>
<evidence type="ECO:0000256" key="3">
    <source>
        <dbReference type="ARBA" id="ARBA00023125"/>
    </source>
</evidence>
<evidence type="ECO:0000256" key="7">
    <source>
        <dbReference type="SAM" id="SignalP"/>
    </source>
</evidence>
<dbReference type="Proteomes" id="UP000001645">
    <property type="component" value="Chromosome 10"/>
</dbReference>
<name>A0A803XWH4_MELGA</name>
<feature type="chain" id="PRO_5032350754" description="HSF-type DNA-binding domain-containing protein" evidence="7">
    <location>
        <begin position="32"/>
        <end position="337"/>
    </location>
</feature>
<feature type="domain" description="HSF-type DNA-binding" evidence="8">
    <location>
        <begin position="123"/>
        <end position="238"/>
    </location>
</feature>
<keyword evidence="4" id="KW-0539">Nucleus</keyword>
<keyword evidence="3" id="KW-0238">DNA-binding</keyword>
<dbReference type="Gene3D" id="1.10.10.10">
    <property type="entry name" value="Winged helix-like DNA-binding domain superfamily/Winged helix DNA-binding domain"/>
    <property type="match status" value="1"/>
</dbReference>
<accession>A0A803XWH4</accession>